<evidence type="ECO:0000313" key="3">
    <source>
        <dbReference type="Proteomes" id="UP000004662"/>
    </source>
</evidence>
<feature type="domain" description="Methyltransferase type 11" evidence="1">
    <location>
        <begin position="40"/>
        <end position="139"/>
    </location>
</feature>
<dbReference type="GO" id="GO:0008757">
    <property type="term" value="F:S-adenosylmethionine-dependent methyltransferase activity"/>
    <property type="evidence" value="ECO:0007669"/>
    <property type="project" value="InterPro"/>
</dbReference>
<dbReference type="RefSeq" id="WP_009180829.1">
    <property type="nucleotide sequence ID" value="NZ_CM001368.1"/>
</dbReference>
<name>G7Q8U3_9BACT</name>
<dbReference type="Gene3D" id="3.40.50.150">
    <property type="entry name" value="Vaccinia Virus protein VP39"/>
    <property type="match status" value="1"/>
</dbReference>
<dbReference type="EMBL" id="CM001368">
    <property type="protein sequence ID" value="EHJ47429.1"/>
    <property type="molecule type" value="Genomic_DNA"/>
</dbReference>
<dbReference type="GO" id="GO:0032259">
    <property type="term" value="P:methylation"/>
    <property type="evidence" value="ECO:0007669"/>
    <property type="project" value="UniProtKB-KW"/>
</dbReference>
<dbReference type="HOGENOM" id="CLU_037990_10_3_7"/>
<dbReference type="Pfam" id="PF08241">
    <property type="entry name" value="Methyltransf_11"/>
    <property type="match status" value="1"/>
</dbReference>
<organism evidence="2 3">
    <name type="scientific">Solidesulfovibrio carbinoliphilus subsp. oakridgensis</name>
    <dbReference type="NCBI Taxonomy" id="694327"/>
    <lineage>
        <taxon>Bacteria</taxon>
        <taxon>Pseudomonadati</taxon>
        <taxon>Thermodesulfobacteriota</taxon>
        <taxon>Desulfovibrionia</taxon>
        <taxon>Desulfovibrionales</taxon>
        <taxon>Desulfovibrionaceae</taxon>
        <taxon>Solidesulfovibrio</taxon>
    </lineage>
</organism>
<reference evidence="3" key="1">
    <citation type="journal article" date="2015" name="Genome Announc.">
        <title>High-Quality Draft Genome Sequence of Desulfovibrio carbinoliphilus FW-101-2B, an Organic Acid-Oxidizing Sulfate-Reducing Bacterium Isolated from Uranium(VI)-Contaminated Groundwater.</title>
        <authorList>
            <person name="Ramsay B.D."/>
            <person name="Hwang C."/>
            <person name="Woo H.L."/>
            <person name="Carroll S.L."/>
            <person name="Lucas S."/>
            <person name="Han J."/>
            <person name="Lapidus A.L."/>
            <person name="Cheng J.F."/>
            <person name="Goodwin L.A."/>
            <person name="Pitluck S."/>
            <person name="Peters L."/>
            <person name="Chertkov O."/>
            <person name="Held B."/>
            <person name="Detter J.C."/>
            <person name="Han C.S."/>
            <person name="Tapia R."/>
            <person name="Land M.L."/>
            <person name="Hauser L.J."/>
            <person name="Kyrpides N.C."/>
            <person name="Ivanova N.N."/>
            <person name="Mikhailova N."/>
            <person name="Pagani I."/>
            <person name="Woyke T."/>
            <person name="Arkin A.P."/>
            <person name="Dehal P."/>
            <person name="Chivian D."/>
            <person name="Criddle C.S."/>
            <person name="Wu W."/>
            <person name="Chakraborty R."/>
            <person name="Hazen T.C."/>
            <person name="Fields M.W."/>
        </authorList>
    </citation>
    <scope>NUCLEOTIDE SEQUENCE [LARGE SCALE GENOMIC DNA]</scope>
    <source>
        <strain evidence="3">FW-101-2B</strain>
    </source>
</reference>
<dbReference type="InterPro" id="IPR029063">
    <property type="entry name" value="SAM-dependent_MTases_sf"/>
</dbReference>
<protein>
    <submittedName>
        <fullName evidence="2">Methyltransferase type 11</fullName>
    </submittedName>
</protein>
<dbReference type="Proteomes" id="UP000004662">
    <property type="component" value="Chromosome"/>
</dbReference>
<keyword evidence="3" id="KW-1185">Reference proteome</keyword>
<dbReference type="InterPro" id="IPR013216">
    <property type="entry name" value="Methyltransf_11"/>
</dbReference>
<dbReference type="CDD" id="cd02440">
    <property type="entry name" value="AdoMet_MTases"/>
    <property type="match status" value="1"/>
</dbReference>
<dbReference type="AlphaFoldDB" id="G7Q8U3"/>
<proteinExistence type="predicted"/>
<evidence type="ECO:0000259" key="1">
    <source>
        <dbReference type="Pfam" id="PF08241"/>
    </source>
</evidence>
<keyword evidence="2" id="KW-0489">Methyltransferase</keyword>
<keyword evidence="2" id="KW-0808">Transferase</keyword>
<dbReference type="SUPFAM" id="SSF53335">
    <property type="entry name" value="S-adenosyl-L-methionine-dependent methyltransferases"/>
    <property type="match status" value="1"/>
</dbReference>
<dbReference type="STRING" id="694327.DFW101_1421"/>
<sequence length="201" mass="22702">MQVNWPERFYCRSLVRKIAQWREVCYFRATRPLPPGAKVLEIGCGDGGGAGIFSRAFAPGLYHGLDVDPAMVKVAARRRKGALRDQNALFLQADAERLPYRDNAFDAAVNFGIIHHLPDWRRGVAEVARVLRPGGTFYFEEIYPPLYANPVFKVMLAHPREDRFHGPEFREALVREGLTLLPGFHESNLFILGVAVKTARP</sequence>
<dbReference type="OrthoDB" id="262045at2"/>
<accession>G7Q8U3</accession>
<dbReference type="eggNOG" id="COG2226">
    <property type="taxonomic scope" value="Bacteria"/>
</dbReference>
<dbReference type="PANTHER" id="PTHR43591:SF24">
    <property type="entry name" value="2-METHOXY-6-POLYPRENYL-1,4-BENZOQUINOL METHYLASE, MITOCHONDRIAL"/>
    <property type="match status" value="1"/>
</dbReference>
<evidence type="ECO:0000313" key="2">
    <source>
        <dbReference type="EMBL" id="EHJ47429.1"/>
    </source>
</evidence>
<dbReference type="PANTHER" id="PTHR43591">
    <property type="entry name" value="METHYLTRANSFERASE"/>
    <property type="match status" value="1"/>
</dbReference>
<gene>
    <name evidence="2" type="ORF">DFW101_1421</name>
</gene>